<evidence type="ECO:0000256" key="3">
    <source>
        <dbReference type="ARBA" id="ARBA00022692"/>
    </source>
</evidence>
<reference evidence="8 10" key="1">
    <citation type="submission" date="2017-06" db="EMBL/GenBank/DDBJ databases">
        <title>Genome Sequencing of the methanotroph Methylovulum psychrotolerants str. HV10-M2 isolated from a high-altitude environment.</title>
        <authorList>
            <person name="Mateos-Rivera A."/>
        </authorList>
    </citation>
    <scope>NUCLEOTIDE SEQUENCE [LARGE SCALE GENOMIC DNA]</scope>
    <source>
        <strain evidence="8 10">HV10_M2</strain>
    </source>
</reference>
<comment type="subunit">
    <text evidence="7">Part of a complex composed of FtsB, FtsL and FtsQ.</text>
</comment>
<dbReference type="InterPro" id="IPR007060">
    <property type="entry name" value="FtsL/DivIC"/>
</dbReference>
<dbReference type="KEGG" id="mpsy:CEK71_02730"/>
<dbReference type="PANTHER" id="PTHR37485">
    <property type="entry name" value="CELL DIVISION PROTEIN FTSB"/>
    <property type="match status" value="1"/>
</dbReference>
<keyword evidence="7" id="KW-0175">Coiled coil</keyword>
<keyword evidence="7" id="KW-0997">Cell inner membrane</keyword>
<evidence type="ECO:0000256" key="7">
    <source>
        <dbReference type="HAMAP-Rule" id="MF_00599"/>
    </source>
</evidence>
<feature type="topological domain" description="Periplasmic" evidence="7">
    <location>
        <begin position="22"/>
        <end position="90"/>
    </location>
</feature>
<keyword evidence="1 7" id="KW-1003">Cell membrane</keyword>
<keyword evidence="2 7" id="KW-0132">Cell division</keyword>
<comment type="subcellular location">
    <subcellularLocation>
        <location evidence="7">Cell inner membrane</location>
        <topology evidence="7">Single-pass type II membrane protein</topology>
    </subcellularLocation>
    <text evidence="7">Localizes to the division septum.</text>
</comment>
<dbReference type="EMBL" id="PGFZ01000007">
    <property type="protein sequence ID" value="POZ51083.1"/>
    <property type="molecule type" value="Genomic_DNA"/>
</dbReference>
<keyword evidence="6 7" id="KW-0131">Cell cycle</keyword>
<dbReference type="PANTHER" id="PTHR37485:SF1">
    <property type="entry name" value="CELL DIVISION PROTEIN FTSB"/>
    <property type="match status" value="1"/>
</dbReference>
<dbReference type="RefSeq" id="WP_088617947.1">
    <property type="nucleotide sequence ID" value="NZ_CP022129.1"/>
</dbReference>
<evidence type="ECO:0000256" key="6">
    <source>
        <dbReference type="ARBA" id="ARBA00023306"/>
    </source>
</evidence>
<evidence type="ECO:0000313" key="8">
    <source>
        <dbReference type="EMBL" id="ASF45064.1"/>
    </source>
</evidence>
<evidence type="ECO:0000256" key="4">
    <source>
        <dbReference type="ARBA" id="ARBA00022989"/>
    </source>
</evidence>
<dbReference type="EMBL" id="CP022129">
    <property type="protein sequence ID" value="ASF45064.1"/>
    <property type="molecule type" value="Genomic_DNA"/>
</dbReference>
<evidence type="ECO:0000313" key="9">
    <source>
        <dbReference type="EMBL" id="POZ51083.1"/>
    </source>
</evidence>
<sequence>MKVLFVIIVLLIAHFQYRLWEPKNGSLAQLQNREQDLEELKAQVEEKKQRNEALYAEVEDLRKGQEALEERARDELGMIRADETFFQVLE</sequence>
<protein>
    <recommendedName>
        <fullName evidence="7">Cell division protein FtsB</fullName>
    </recommendedName>
</protein>
<organism evidence="8 10">
    <name type="scientific">Methylovulum psychrotolerans</name>
    <dbReference type="NCBI Taxonomy" id="1704499"/>
    <lineage>
        <taxon>Bacteria</taxon>
        <taxon>Pseudomonadati</taxon>
        <taxon>Pseudomonadota</taxon>
        <taxon>Gammaproteobacteria</taxon>
        <taxon>Methylococcales</taxon>
        <taxon>Methylococcaceae</taxon>
        <taxon>Methylovulum</taxon>
    </lineage>
</organism>
<dbReference type="GO" id="GO:0030428">
    <property type="term" value="C:cell septum"/>
    <property type="evidence" value="ECO:0007669"/>
    <property type="project" value="TreeGrafter"/>
</dbReference>
<reference evidence="9 11" key="2">
    <citation type="submission" date="2017-11" db="EMBL/GenBank/DDBJ databases">
        <title>Draft Genome Sequence of Methylobacter psychrotolerans Sph1T, an Obligate Methanotroph from Low-Temperature Environments.</title>
        <authorList>
            <person name="Oshkin I.Y."/>
            <person name="Miroshnikov K."/>
            <person name="Belova S.E."/>
            <person name="Korzhenkov A."/>
            <person name="Toshchakov S.V."/>
            <person name="Dedysh S.N."/>
        </authorList>
    </citation>
    <scope>NUCLEOTIDE SEQUENCE [LARGE SCALE GENOMIC DNA]</scope>
    <source>
        <strain evidence="9 11">Sph1</strain>
    </source>
</reference>
<dbReference type="HAMAP" id="MF_00599">
    <property type="entry name" value="FtsB"/>
    <property type="match status" value="1"/>
</dbReference>
<evidence type="ECO:0000313" key="10">
    <source>
        <dbReference type="Proteomes" id="UP000197019"/>
    </source>
</evidence>
<keyword evidence="3 7" id="KW-0812">Transmembrane</keyword>
<feature type="topological domain" description="Cytoplasmic" evidence="7">
    <location>
        <begin position="1"/>
        <end position="3"/>
    </location>
</feature>
<dbReference type="InterPro" id="IPR023081">
    <property type="entry name" value="Cell_div_FtsB"/>
</dbReference>
<dbReference type="Proteomes" id="UP000197019">
    <property type="component" value="Chromosome"/>
</dbReference>
<evidence type="ECO:0000256" key="5">
    <source>
        <dbReference type="ARBA" id="ARBA00023136"/>
    </source>
</evidence>
<dbReference type="AlphaFoldDB" id="A0A1Z4BUT2"/>
<dbReference type="OrthoDB" id="7061211at2"/>
<evidence type="ECO:0000256" key="1">
    <source>
        <dbReference type="ARBA" id="ARBA00022475"/>
    </source>
</evidence>
<comment type="similarity">
    <text evidence="7">Belongs to the FtsB family.</text>
</comment>
<gene>
    <name evidence="7" type="primary">ftsB</name>
    <name evidence="9" type="ORF">AADEFJLK_03041</name>
    <name evidence="8" type="ORF">CEK71_02730</name>
</gene>
<evidence type="ECO:0000256" key="2">
    <source>
        <dbReference type="ARBA" id="ARBA00022618"/>
    </source>
</evidence>
<evidence type="ECO:0000313" key="11">
    <source>
        <dbReference type="Proteomes" id="UP000237423"/>
    </source>
</evidence>
<proteinExistence type="inferred from homology"/>
<keyword evidence="4 7" id="KW-1133">Transmembrane helix</keyword>
<feature type="coiled-coil region" evidence="7">
    <location>
        <begin position="23"/>
        <end position="71"/>
    </location>
</feature>
<dbReference type="Pfam" id="PF04977">
    <property type="entry name" value="DivIC"/>
    <property type="match status" value="1"/>
</dbReference>
<keyword evidence="10" id="KW-1185">Reference proteome</keyword>
<dbReference type="GO" id="GO:0005886">
    <property type="term" value="C:plasma membrane"/>
    <property type="evidence" value="ECO:0007669"/>
    <property type="project" value="UniProtKB-SubCell"/>
</dbReference>
<dbReference type="GO" id="GO:0043093">
    <property type="term" value="P:FtsZ-dependent cytokinesis"/>
    <property type="evidence" value="ECO:0007669"/>
    <property type="project" value="UniProtKB-UniRule"/>
</dbReference>
<name>A0A1Z4BUT2_9GAMM</name>
<keyword evidence="5 7" id="KW-0472">Membrane</keyword>
<accession>A0A1Z4BUT2</accession>
<comment type="function">
    <text evidence="7">Essential cell division protein. May link together the upstream cell division proteins, which are predominantly cytoplasmic, with the downstream cell division proteins, which are predominantly periplasmic.</text>
</comment>
<dbReference type="GO" id="GO:0032153">
    <property type="term" value="C:cell division site"/>
    <property type="evidence" value="ECO:0007669"/>
    <property type="project" value="UniProtKB-UniRule"/>
</dbReference>
<dbReference type="Proteomes" id="UP000237423">
    <property type="component" value="Unassembled WGS sequence"/>
</dbReference>